<reference evidence="3" key="1">
    <citation type="submission" date="2018-06" db="EMBL/GenBank/DDBJ databases">
        <title>Complete genome of Pseudomonas insecticola strain QZS01.</title>
        <authorList>
            <person name="Wang J."/>
            <person name="Su Q."/>
        </authorList>
    </citation>
    <scope>NUCLEOTIDE SEQUENCE [LARGE SCALE GENOMIC DNA]</scope>
    <source>
        <strain evidence="3">QZS01</strain>
    </source>
</reference>
<proteinExistence type="predicted"/>
<dbReference type="KEGG" id="emo:DM558_03405"/>
<dbReference type="AlphaFoldDB" id="A0A3Q9JMQ4"/>
<dbReference type="Proteomes" id="UP000273143">
    <property type="component" value="Chromosome"/>
</dbReference>
<dbReference type="Gene3D" id="2.40.100.20">
    <property type="match status" value="1"/>
</dbReference>
<dbReference type="InterPro" id="IPR029000">
    <property type="entry name" value="Cyclophilin-like_dom_sf"/>
</dbReference>
<evidence type="ECO:0000313" key="2">
    <source>
        <dbReference type="EMBL" id="AZS52157.1"/>
    </source>
</evidence>
<dbReference type="InterPro" id="IPR041183">
    <property type="entry name" value="Cyclophilin-like"/>
</dbReference>
<dbReference type="Pfam" id="PF18050">
    <property type="entry name" value="Cyclophil_like2"/>
    <property type="match status" value="1"/>
</dbReference>
<evidence type="ECO:0000313" key="3">
    <source>
        <dbReference type="Proteomes" id="UP000273143"/>
    </source>
</evidence>
<gene>
    <name evidence="2" type="ORF">DM558_03405</name>
</gene>
<organism evidence="2 3">
    <name type="scientific">Entomomonas moraniae</name>
    <dbReference type="NCBI Taxonomy" id="2213226"/>
    <lineage>
        <taxon>Bacteria</taxon>
        <taxon>Pseudomonadati</taxon>
        <taxon>Pseudomonadota</taxon>
        <taxon>Gammaproteobacteria</taxon>
        <taxon>Pseudomonadales</taxon>
        <taxon>Pseudomonadaceae</taxon>
        <taxon>Entomomonas</taxon>
    </lineage>
</organism>
<feature type="domain" description="Cyclophilin-like" evidence="1">
    <location>
        <begin position="10"/>
        <end position="119"/>
    </location>
</feature>
<evidence type="ECO:0000259" key="1">
    <source>
        <dbReference type="Pfam" id="PF18050"/>
    </source>
</evidence>
<protein>
    <recommendedName>
        <fullName evidence="1">Cyclophilin-like domain-containing protein</fullName>
    </recommendedName>
</protein>
<name>A0A3Q9JMQ4_9GAMM</name>
<dbReference type="EMBL" id="CP029822">
    <property type="protein sequence ID" value="AZS52157.1"/>
    <property type="molecule type" value="Genomic_DNA"/>
</dbReference>
<accession>A0A3Q9JMQ4</accession>
<keyword evidence="3" id="KW-1185">Reference proteome</keyword>
<sequence>MNNSEVRVRFTFNGKQAIAVLNDNPTTRSMLAQLPITLPFEDYSRTEKITYFPNKLSKQDAPAGHAASAGDITCYGPWGNLAIFYKSFPYSNGLIYMGKFESGFEELSRQGNKFDVTIELME</sequence>
<dbReference type="SUPFAM" id="SSF50891">
    <property type="entry name" value="Cyclophilin-like"/>
    <property type="match status" value="1"/>
</dbReference>